<keyword evidence="2" id="KW-1185">Reference proteome</keyword>
<sequence>MFENIILIVDFLKNILFSKQQITQENMQLIEQQWKIIFQNQIQFFTEIKMNFERFNIQINLFPFQFFQNFYRFTSIYSKYIQLLTKNMEALKNKLMKNTKKSQSELKKSIINIHKQIQKDLEHYCLVVNEFLTKGIQQVEVYIQNSLEFFNQLIHQSVNSQVFENQSIFESVGKFPNLQKAQILTRIRDNIGLNYKYLYQIQIDNFKECSKIFKLQ</sequence>
<dbReference type="GeneID" id="14908798"/>
<dbReference type="InParanoid" id="G0QQ99"/>
<evidence type="ECO:0000313" key="2">
    <source>
        <dbReference type="Proteomes" id="UP000008983"/>
    </source>
</evidence>
<gene>
    <name evidence="1" type="ORF">IMG5_076300</name>
</gene>
<reference evidence="1 2" key="1">
    <citation type="submission" date="2011-07" db="EMBL/GenBank/DDBJ databases">
        <authorList>
            <person name="Coyne R."/>
            <person name="Brami D."/>
            <person name="Johnson J."/>
            <person name="Hostetler J."/>
            <person name="Hannick L."/>
            <person name="Clark T."/>
            <person name="Cassidy-Hanley D."/>
            <person name="Inman J."/>
        </authorList>
    </citation>
    <scope>NUCLEOTIDE SEQUENCE [LARGE SCALE GENOMIC DNA]</scope>
    <source>
        <strain evidence="1 2">G5</strain>
    </source>
</reference>
<name>G0QQ99_ICHMU</name>
<dbReference type="RefSeq" id="XP_004036586.1">
    <property type="nucleotide sequence ID" value="XM_004036538.1"/>
</dbReference>
<organism evidence="1 2">
    <name type="scientific">Ichthyophthirius multifiliis</name>
    <name type="common">White spot disease agent</name>
    <name type="synonym">Ich</name>
    <dbReference type="NCBI Taxonomy" id="5932"/>
    <lineage>
        <taxon>Eukaryota</taxon>
        <taxon>Sar</taxon>
        <taxon>Alveolata</taxon>
        <taxon>Ciliophora</taxon>
        <taxon>Intramacronucleata</taxon>
        <taxon>Oligohymenophorea</taxon>
        <taxon>Hymenostomatida</taxon>
        <taxon>Ophryoglenina</taxon>
        <taxon>Ichthyophthirius</taxon>
    </lineage>
</organism>
<accession>G0QQ99</accession>
<dbReference type="EMBL" id="GL983617">
    <property type="protein sequence ID" value="EGR32600.1"/>
    <property type="molecule type" value="Genomic_DNA"/>
</dbReference>
<evidence type="ECO:0000313" key="1">
    <source>
        <dbReference type="EMBL" id="EGR32600.1"/>
    </source>
</evidence>
<proteinExistence type="predicted"/>
<dbReference type="Proteomes" id="UP000008983">
    <property type="component" value="Unassembled WGS sequence"/>
</dbReference>
<protein>
    <submittedName>
        <fullName evidence="1">Uncharacterized protein</fullName>
    </submittedName>
</protein>
<dbReference type="AlphaFoldDB" id="G0QQ99"/>
<dbReference type="STRING" id="857967.G0QQ99"/>